<sequence length="342" mass="39084">MRAYYVSLSREVTNDTTCVGCLDVNVAVDNMQKGDKLYRVYPFKDSNISDPVIVFSKFHDIPNMEISLSSYMFNTLKIKDTAHTRVIFNMPPKETRNVVYVISNRPLAYGIIDEGTLYYLRAHRTKSHYIMTTFDKFHSAFAYMSGSDNLSMYVAEITPGDEIKFILDRAKVPIERLNIIDTVLFKNPLQSVNYSKAYYILSGGRIDQTLKDRKYFIHDQVSKLNDFADEYGFTLSDAFVTEVRIKPGVSMPSHGSLRIDDFVVISDLHKNIITDLVNHDPGISLLINEVSSIEVTEQKEVYKSEFPVYSAKLTDKDVELSKVDLAMMLEDILKIKIKAKLV</sequence>
<evidence type="ECO:0000313" key="2">
    <source>
        <dbReference type="Proteomes" id="UP000247773"/>
    </source>
</evidence>
<evidence type="ECO:0000313" key="1">
    <source>
        <dbReference type="EMBL" id="ASD51990.1"/>
    </source>
</evidence>
<organism evidence="1 2">
    <name type="scientific">Pseudomonas phage PspYZU05</name>
    <dbReference type="NCBI Taxonomy" id="1983556"/>
    <lineage>
        <taxon>Viruses</taxon>
        <taxon>Duplodnaviria</taxon>
        <taxon>Heunggongvirae</taxon>
        <taxon>Uroviricota</taxon>
        <taxon>Caudoviricetes</taxon>
        <taxon>Pantevenvirales</taxon>
        <taxon>Straboviridae</taxon>
        <taxon>Jiangsuvirus</taxon>
        <taxon>Jiangsuvirus pspyzu05</taxon>
    </lineage>
</organism>
<accession>A0A2U7N2D5</accession>
<keyword evidence="2" id="KW-1185">Reference proteome</keyword>
<dbReference type="EMBL" id="KY971610">
    <property type="protein sequence ID" value="ASD51990.1"/>
    <property type="molecule type" value="Genomic_DNA"/>
</dbReference>
<dbReference type="Proteomes" id="UP000247773">
    <property type="component" value="Genome"/>
</dbReference>
<reference evidence="1 2" key="1">
    <citation type="submission" date="2017-04" db="EMBL/GenBank/DDBJ databases">
        <title>Isolation of lytic bacteriophages infecting Pseudomonas strains for biocontrol of fish and shrimp spoilage during chilled storage.</title>
        <authorList>
            <person name="Yang Z."/>
            <person name="Tao X."/>
            <person name="Gao L."/>
            <person name="Rao S."/>
        </authorList>
    </citation>
    <scope>NUCLEOTIDE SEQUENCE [LARGE SCALE GENOMIC DNA]</scope>
</reference>
<proteinExistence type="predicted"/>
<name>A0A2U7N2D5_9CAUD</name>
<protein>
    <submittedName>
        <fullName evidence="1">Uncharacterized protein</fullName>
    </submittedName>
</protein>
<gene>
    <name evidence="1" type="ORF">PspYZU05_38</name>
</gene>